<dbReference type="InterPro" id="IPR053802">
    <property type="entry name" value="DUF6950"/>
</dbReference>
<feature type="domain" description="DUF6950" evidence="1">
    <location>
        <begin position="2"/>
        <end position="134"/>
    </location>
</feature>
<evidence type="ECO:0000313" key="2">
    <source>
        <dbReference type="EMBL" id="CAB4165433.1"/>
    </source>
</evidence>
<reference evidence="2" key="1">
    <citation type="submission" date="2020-04" db="EMBL/GenBank/DDBJ databases">
        <authorList>
            <person name="Chiriac C."/>
            <person name="Salcher M."/>
            <person name="Ghai R."/>
            <person name="Kavagutti S V."/>
        </authorList>
    </citation>
    <scope>NUCLEOTIDE SEQUENCE</scope>
</reference>
<name>A0A6J5P275_9CAUD</name>
<accession>A0A6J5P275</accession>
<dbReference type="Pfam" id="PF22262">
    <property type="entry name" value="DUF6950"/>
    <property type="match status" value="1"/>
</dbReference>
<gene>
    <name evidence="2" type="ORF">UFOVP820_47</name>
</gene>
<organism evidence="2">
    <name type="scientific">uncultured Caudovirales phage</name>
    <dbReference type="NCBI Taxonomy" id="2100421"/>
    <lineage>
        <taxon>Viruses</taxon>
        <taxon>Duplodnaviria</taxon>
        <taxon>Heunggongvirae</taxon>
        <taxon>Uroviricota</taxon>
        <taxon>Caudoviricetes</taxon>
        <taxon>Peduoviridae</taxon>
        <taxon>Maltschvirus</taxon>
        <taxon>Maltschvirus maltsch</taxon>
    </lineage>
</organism>
<evidence type="ECO:0000259" key="1">
    <source>
        <dbReference type="Pfam" id="PF22262"/>
    </source>
</evidence>
<proteinExistence type="predicted"/>
<dbReference type="EMBL" id="LR796771">
    <property type="protein sequence ID" value="CAB4165433.1"/>
    <property type="molecule type" value="Genomic_DNA"/>
</dbReference>
<protein>
    <recommendedName>
        <fullName evidence="1">DUF6950 domain-containing protein</fullName>
    </recommendedName>
</protein>
<sequence>MKRKPNWQELLQDEFFLARNREFSWGKNDCAIFCAQCVERMTGYHVTADMKKKFSWKNKKEGIKLLASRAFMDMTSDVLGIPSAVNECTEGDVILVQNEGHLLLGMHEGHFVISVSESGIAKVPLENAVCGWRIP</sequence>